<proteinExistence type="predicted"/>
<comment type="caution">
    <text evidence="1">The sequence shown here is derived from an EMBL/GenBank/DDBJ whole genome shotgun (WGS) entry which is preliminary data.</text>
</comment>
<gene>
    <name evidence="1" type="ORF">NPIL_161381</name>
</gene>
<dbReference type="EMBL" id="BMAW01121882">
    <property type="protein sequence ID" value="GFT96158.1"/>
    <property type="molecule type" value="Genomic_DNA"/>
</dbReference>
<dbReference type="AlphaFoldDB" id="A0A8X6PYR5"/>
<sequence>MCAFEFAEKRKTKNMKQTKKSNTVSSFSMTIFILNKTKKRKKTIVSSESDSSFPFMGYNLEEMLIHFLEYDSSIATNSFKIRAAMPFPKLHQGS</sequence>
<reference evidence="1" key="1">
    <citation type="submission" date="2020-08" db="EMBL/GenBank/DDBJ databases">
        <title>Multicomponent nature underlies the extraordinary mechanical properties of spider dragline silk.</title>
        <authorList>
            <person name="Kono N."/>
            <person name="Nakamura H."/>
            <person name="Mori M."/>
            <person name="Yoshida Y."/>
            <person name="Ohtoshi R."/>
            <person name="Malay A.D."/>
            <person name="Moran D.A.P."/>
            <person name="Tomita M."/>
            <person name="Numata K."/>
            <person name="Arakawa K."/>
        </authorList>
    </citation>
    <scope>NUCLEOTIDE SEQUENCE</scope>
</reference>
<protein>
    <submittedName>
        <fullName evidence="1">Uncharacterized protein</fullName>
    </submittedName>
</protein>
<dbReference type="Proteomes" id="UP000887013">
    <property type="component" value="Unassembled WGS sequence"/>
</dbReference>
<organism evidence="1 2">
    <name type="scientific">Nephila pilipes</name>
    <name type="common">Giant wood spider</name>
    <name type="synonym">Nephila maculata</name>
    <dbReference type="NCBI Taxonomy" id="299642"/>
    <lineage>
        <taxon>Eukaryota</taxon>
        <taxon>Metazoa</taxon>
        <taxon>Ecdysozoa</taxon>
        <taxon>Arthropoda</taxon>
        <taxon>Chelicerata</taxon>
        <taxon>Arachnida</taxon>
        <taxon>Araneae</taxon>
        <taxon>Araneomorphae</taxon>
        <taxon>Entelegynae</taxon>
        <taxon>Araneoidea</taxon>
        <taxon>Nephilidae</taxon>
        <taxon>Nephila</taxon>
    </lineage>
</organism>
<evidence type="ECO:0000313" key="1">
    <source>
        <dbReference type="EMBL" id="GFT96158.1"/>
    </source>
</evidence>
<keyword evidence="2" id="KW-1185">Reference proteome</keyword>
<name>A0A8X6PYR5_NEPPI</name>
<accession>A0A8X6PYR5</accession>
<evidence type="ECO:0000313" key="2">
    <source>
        <dbReference type="Proteomes" id="UP000887013"/>
    </source>
</evidence>